<dbReference type="AlphaFoldDB" id="A0A921DRH1"/>
<dbReference type="SUPFAM" id="SSF52218">
    <property type="entry name" value="Flavoproteins"/>
    <property type="match status" value="1"/>
</dbReference>
<dbReference type="Pfam" id="PF19583">
    <property type="entry name" value="ODP"/>
    <property type="match status" value="1"/>
</dbReference>
<dbReference type="GO" id="GO:0010181">
    <property type="term" value="F:FMN binding"/>
    <property type="evidence" value="ECO:0007669"/>
    <property type="project" value="InterPro"/>
</dbReference>
<dbReference type="InterPro" id="IPR008254">
    <property type="entry name" value="Flavodoxin/NO_synth"/>
</dbReference>
<dbReference type="InterPro" id="IPR016440">
    <property type="entry name" value="Rubredoxin-O_OxRdtase"/>
</dbReference>
<organism evidence="3 4">
    <name type="scientific">Mailhella massiliensis</name>
    <dbReference type="NCBI Taxonomy" id="1903261"/>
    <lineage>
        <taxon>Bacteria</taxon>
        <taxon>Pseudomonadati</taxon>
        <taxon>Thermodesulfobacteriota</taxon>
        <taxon>Desulfovibrionia</taxon>
        <taxon>Desulfovibrionales</taxon>
        <taxon>Desulfovibrionaceae</taxon>
        <taxon>Mailhella</taxon>
    </lineage>
</organism>
<dbReference type="Pfam" id="PF00258">
    <property type="entry name" value="Flavodoxin_1"/>
    <property type="match status" value="1"/>
</dbReference>
<dbReference type="InterPro" id="IPR001279">
    <property type="entry name" value="Metallo-B-lactamas"/>
</dbReference>
<proteinExistence type="inferred from homology"/>
<dbReference type="InterPro" id="IPR036866">
    <property type="entry name" value="RibonucZ/Hydroxyglut_hydro"/>
</dbReference>
<comment type="similarity">
    <text evidence="1">In the N-terminal section; belongs to the zinc metallo-hydrolase group 3 family.</text>
</comment>
<dbReference type="SUPFAM" id="SSF56281">
    <property type="entry name" value="Metallo-hydrolase/oxidoreductase"/>
    <property type="match status" value="1"/>
</dbReference>
<dbReference type="Proteomes" id="UP000698963">
    <property type="component" value="Unassembled WGS sequence"/>
</dbReference>
<protein>
    <submittedName>
        <fullName evidence="3">MBL fold metallo-hydrolase</fullName>
    </submittedName>
</protein>
<comment type="caution">
    <text evidence="3">The sequence shown here is derived from an EMBL/GenBank/DDBJ whole genome shotgun (WGS) entry which is preliminary data.</text>
</comment>
<dbReference type="SMART" id="SM00849">
    <property type="entry name" value="Lactamase_B"/>
    <property type="match status" value="1"/>
</dbReference>
<evidence type="ECO:0000259" key="2">
    <source>
        <dbReference type="PROSITE" id="PS50902"/>
    </source>
</evidence>
<evidence type="ECO:0000313" key="4">
    <source>
        <dbReference type="Proteomes" id="UP000698963"/>
    </source>
</evidence>
<dbReference type="Gene3D" id="3.40.50.360">
    <property type="match status" value="1"/>
</dbReference>
<dbReference type="Gene3D" id="3.60.15.10">
    <property type="entry name" value="Ribonuclease Z/Hydroxyacylglutathione hydrolase-like"/>
    <property type="match status" value="1"/>
</dbReference>
<feature type="domain" description="Flavodoxin-like" evidence="2">
    <location>
        <begin position="255"/>
        <end position="393"/>
    </location>
</feature>
<dbReference type="GO" id="GO:0016491">
    <property type="term" value="F:oxidoreductase activity"/>
    <property type="evidence" value="ECO:0007669"/>
    <property type="project" value="InterPro"/>
</dbReference>
<dbReference type="RefSeq" id="WP_304121787.1">
    <property type="nucleotide sequence ID" value="NZ_DYZA01000097.1"/>
</dbReference>
<dbReference type="GO" id="GO:0009055">
    <property type="term" value="F:electron transfer activity"/>
    <property type="evidence" value="ECO:0007669"/>
    <property type="project" value="InterPro"/>
</dbReference>
<dbReference type="CDD" id="cd07709">
    <property type="entry name" value="flavodiiron_proteins_MBL-fold"/>
    <property type="match status" value="1"/>
</dbReference>
<dbReference type="GO" id="GO:0046872">
    <property type="term" value="F:metal ion binding"/>
    <property type="evidence" value="ECO:0007669"/>
    <property type="project" value="InterPro"/>
</dbReference>
<name>A0A921DRH1_9BACT</name>
<evidence type="ECO:0000256" key="1">
    <source>
        <dbReference type="ARBA" id="ARBA00007121"/>
    </source>
</evidence>
<dbReference type="PROSITE" id="PS50902">
    <property type="entry name" value="FLAVODOXIN_LIKE"/>
    <property type="match status" value="1"/>
</dbReference>
<sequence>MRPVELKKDIYWVGAVDFDIRNFHHYSRSPEGSTYNAYLVCDEKKVLFDTVNAHEFDTLVKHISEIIDPESIDYIVCNHLEQDHSGALPRIVKLCKPEKIFCSPMGYKSMTNIYNTEGWPIEIVKDGQRLNIGKRNVTFLETRMLHWPDSMVSYLEEDKVLFSNDAFGQNIASSFRFVDECDRTVLYDSMKRYYYNIVLPYSPQVLKTLKRVTDLGLQFDIIAPDHGLIFRTPEDVKFVIDSYMAFAEQKPQLRAVIAYESMWNGTAKMAEAVADGLEAENVPYVLVNLQNCHCSDVMTELADSGALILGSATRNNMPMVNMMACLAHVKGLRPQNLVGATFGTYGWSGEAPKMMADALAEMKVELVGEPLKCYFNPQEEDLAKCRELGVAVARALKEKCGA</sequence>
<dbReference type="PANTHER" id="PTHR43717:SF1">
    <property type="entry name" value="ANAEROBIC NITRIC OXIDE REDUCTASE FLAVORUBREDOXIN"/>
    <property type="match status" value="1"/>
</dbReference>
<dbReference type="InterPro" id="IPR029039">
    <property type="entry name" value="Flavoprotein-like_sf"/>
</dbReference>
<dbReference type="PANTHER" id="PTHR43717">
    <property type="entry name" value="ANAEROBIC NITRIC OXIDE REDUCTASE FLAVORUBREDOXIN"/>
    <property type="match status" value="1"/>
</dbReference>
<reference evidence="3" key="1">
    <citation type="journal article" date="2021" name="PeerJ">
        <title>Extensive microbial diversity within the chicken gut microbiome revealed by metagenomics and culture.</title>
        <authorList>
            <person name="Gilroy R."/>
            <person name="Ravi A."/>
            <person name="Getino M."/>
            <person name="Pursley I."/>
            <person name="Horton D.L."/>
            <person name="Alikhan N.F."/>
            <person name="Baker D."/>
            <person name="Gharbi K."/>
            <person name="Hall N."/>
            <person name="Watson M."/>
            <person name="Adriaenssens E.M."/>
            <person name="Foster-Nyarko E."/>
            <person name="Jarju S."/>
            <person name="Secka A."/>
            <person name="Antonio M."/>
            <person name="Oren A."/>
            <person name="Chaudhuri R.R."/>
            <person name="La Ragione R."/>
            <person name="Hildebrand F."/>
            <person name="Pallen M.J."/>
        </authorList>
    </citation>
    <scope>NUCLEOTIDE SEQUENCE</scope>
    <source>
        <strain evidence="3">ChiGjej2B2-19336</strain>
    </source>
</reference>
<evidence type="ECO:0000313" key="3">
    <source>
        <dbReference type="EMBL" id="HJD97026.1"/>
    </source>
</evidence>
<dbReference type="EMBL" id="DYZA01000097">
    <property type="protein sequence ID" value="HJD97026.1"/>
    <property type="molecule type" value="Genomic_DNA"/>
</dbReference>
<dbReference type="PIRSF" id="PIRSF005243">
    <property type="entry name" value="ROO"/>
    <property type="match status" value="1"/>
</dbReference>
<gene>
    <name evidence="3" type="ORF">K8W16_05215</name>
</gene>
<dbReference type="InterPro" id="IPR045761">
    <property type="entry name" value="ODP_dom"/>
</dbReference>
<accession>A0A921DRH1</accession>
<reference evidence="3" key="2">
    <citation type="submission" date="2021-09" db="EMBL/GenBank/DDBJ databases">
        <authorList>
            <person name="Gilroy R."/>
        </authorList>
    </citation>
    <scope>NUCLEOTIDE SEQUENCE</scope>
    <source>
        <strain evidence="3">ChiGjej2B2-19336</strain>
    </source>
</reference>